<protein>
    <submittedName>
        <fullName evidence="1">Uncharacterized protein</fullName>
    </submittedName>
</protein>
<accession>A0A6A5VAU1</accession>
<organism evidence="1 2">
    <name type="scientific">Bimuria novae-zelandiae CBS 107.79</name>
    <dbReference type="NCBI Taxonomy" id="1447943"/>
    <lineage>
        <taxon>Eukaryota</taxon>
        <taxon>Fungi</taxon>
        <taxon>Dikarya</taxon>
        <taxon>Ascomycota</taxon>
        <taxon>Pezizomycotina</taxon>
        <taxon>Dothideomycetes</taxon>
        <taxon>Pleosporomycetidae</taxon>
        <taxon>Pleosporales</taxon>
        <taxon>Massarineae</taxon>
        <taxon>Didymosphaeriaceae</taxon>
        <taxon>Bimuria</taxon>
    </lineage>
</organism>
<dbReference type="Proteomes" id="UP000800036">
    <property type="component" value="Unassembled WGS sequence"/>
</dbReference>
<evidence type="ECO:0000313" key="2">
    <source>
        <dbReference type="Proteomes" id="UP000800036"/>
    </source>
</evidence>
<keyword evidence="2" id="KW-1185">Reference proteome</keyword>
<dbReference type="OrthoDB" id="411592at2759"/>
<dbReference type="AlphaFoldDB" id="A0A6A5VAU1"/>
<dbReference type="EMBL" id="ML976676">
    <property type="protein sequence ID" value="KAF1974245.1"/>
    <property type="molecule type" value="Genomic_DNA"/>
</dbReference>
<sequence length="168" mass="18774">MAISTYNPCLLITNGELETFSIYIPLNLTIAKLIVFTDSSFVNNQDLSLQLGYLLVLVNKSSRQDNTLTKYKRVTKSVLVLETYGIVSGVDIAIAILTTLKIIIERLGLPSIPLIIYIDSYSLYKCLVKLGTTNKKRLIINIIALRQSYERHNPADALTKATPNRALK</sequence>
<evidence type="ECO:0000313" key="1">
    <source>
        <dbReference type="EMBL" id="KAF1974245.1"/>
    </source>
</evidence>
<proteinExistence type="predicted"/>
<gene>
    <name evidence="1" type="ORF">BU23DRAFT_579937</name>
</gene>
<name>A0A6A5VAU1_9PLEO</name>
<reference evidence="1" key="1">
    <citation type="journal article" date="2020" name="Stud. Mycol.">
        <title>101 Dothideomycetes genomes: a test case for predicting lifestyles and emergence of pathogens.</title>
        <authorList>
            <person name="Haridas S."/>
            <person name="Albert R."/>
            <person name="Binder M."/>
            <person name="Bloem J."/>
            <person name="Labutti K."/>
            <person name="Salamov A."/>
            <person name="Andreopoulos B."/>
            <person name="Baker S."/>
            <person name="Barry K."/>
            <person name="Bills G."/>
            <person name="Bluhm B."/>
            <person name="Cannon C."/>
            <person name="Castanera R."/>
            <person name="Culley D."/>
            <person name="Daum C."/>
            <person name="Ezra D."/>
            <person name="Gonzalez J."/>
            <person name="Henrissat B."/>
            <person name="Kuo A."/>
            <person name="Liang C."/>
            <person name="Lipzen A."/>
            <person name="Lutzoni F."/>
            <person name="Magnuson J."/>
            <person name="Mondo S."/>
            <person name="Nolan M."/>
            <person name="Ohm R."/>
            <person name="Pangilinan J."/>
            <person name="Park H.-J."/>
            <person name="Ramirez L."/>
            <person name="Alfaro M."/>
            <person name="Sun H."/>
            <person name="Tritt A."/>
            <person name="Yoshinaga Y."/>
            <person name="Zwiers L.-H."/>
            <person name="Turgeon B."/>
            <person name="Goodwin S."/>
            <person name="Spatafora J."/>
            <person name="Crous P."/>
            <person name="Grigoriev I."/>
        </authorList>
    </citation>
    <scope>NUCLEOTIDE SEQUENCE</scope>
    <source>
        <strain evidence="1">CBS 107.79</strain>
    </source>
</reference>